<sequence length="485" mass="54523">MKRNKDSLLCPIFQSKATELGLCNNVQGLPEHQQLQEKHHNGRASSPTQQCIPTPTSNASPSGQDLNPLAAEATPSNGLGVMLSRAISPQPRWNEQGVFCEVTPHDAGLHRTLATKISGDQPPEQLQVALAHQKSTLLRKGFVSDRSRVSHSPSPPQTLLVSEKLFHNIQVYFENTCRNMILDDHGTLLTPNGAKLHNDLCNDFDSYCFTATMLKEKGLHVQFRRALSKAFALIEQILRAEHPRTLACFLEVFIHLIQTGLPEVTSSLRGFIKEMSATVTREGHPWGQICRLLGELDSESLGQAMAQIWKCTTDTFDSELGTFSRLAVSVRLDYIKRVYGITDCPEEERLLRDLLTQFEGIPTPPPPRVILNLAHNLNRQGRHGEAEGMALKVLLLLQEHEIVETIEFLKIISRSQFNQGKTLVAEQTMRMAIRMIVDQWGKQHSWVPEFMNVLEGWLRGWGQEEDANTLRGEIEELIGKNEIDE</sequence>
<dbReference type="EMBL" id="KZ613856">
    <property type="protein sequence ID" value="PMD55323.1"/>
    <property type="molecule type" value="Genomic_DNA"/>
</dbReference>
<accession>A0A2J6SXC8</accession>
<dbReference type="Proteomes" id="UP000235371">
    <property type="component" value="Unassembled WGS sequence"/>
</dbReference>
<name>A0A2J6SXC8_9HELO</name>
<organism evidence="2 3">
    <name type="scientific">Hyaloscypha bicolor E</name>
    <dbReference type="NCBI Taxonomy" id="1095630"/>
    <lineage>
        <taxon>Eukaryota</taxon>
        <taxon>Fungi</taxon>
        <taxon>Dikarya</taxon>
        <taxon>Ascomycota</taxon>
        <taxon>Pezizomycotina</taxon>
        <taxon>Leotiomycetes</taxon>
        <taxon>Helotiales</taxon>
        <taxon>Hyaloscyphaceae</taxon>
        <taxon>Hyaloscypha</taxon>
        <taxon>Hyaloscypha bicolor</taxon>
    </lineage>
</organism>
<feature type="region of interest" description="Disordered" evidence="1">
    <location>
        <begin position="34"/>
        <end position="74"/>
    </location>
</feature>
<dbReference type="Gene3D" id="1.25.40.10">
    <property type="entry name" value="Tetratricopeptide repeat domain"/>
    <property type="match status" value="1"/>
</dbReference>
<dbReference type="RefSeq" id="XP_024732227.1">
    <property type="nucleotide sequence ID" value="XM_024870268.1"/>
</dbReference>
<dbReference type="InParanoid" id="A0A2J6SXC8"/>
<dbReference type="OrthoDB" id="5308957at2759"/>
<dbReference type="GeneID" id="36578350"/>
<evidence type="ECO:0000313" key="3">
    <source>
        <dbReference type="Proteomes" id="UP000235371"/>
    </source>
</evidence>
<evidence type="ECO:0000313" key="2">
    <source>
        <dbReference type="EMBL" id="PMD55323.1"/>
    </source>
</evidence>
<proteinExistence type="predicted"/>
<feature type="compositionally biased region" description="Polar residues" evidence="1">
    <location>
        <begin position="43"/>
        <end position="65"/>
    </location>
</feature>
<gene>
    <name evidence="2" type="ORF">K444DRAFT_103132</name>
</gene>
<keyword evidence="3" id="KW-1185">Reference proteome</keyword>
<reference evidence="2 3" key="1">
    <citation type="submission" date="2016-04" db="EMBL/GenBank/DDBJ databases">
        <title>A degradative enzymes factory behind the ericoid mycorrhizal symbiosis.</title>
        <authorList>
            <consortium name="DOE Joint Genome Institute"/>
            <person name="Martino E."/>
            <person name="Morin E."/>
            <person name="Grelet G."/>
            <person name="Kuo A."/>
            <person name="Kohler A."/>
            <person name="Daghino S."/>
            <person name="Barry K."/>
            <person name="Choi C."/>
            <person name="Cichocki N."/>
            <person name="Clum A."/>
            <person name="Copeland A."/>
            <person name="Hainaut M."/>
            <person name="Haridas S."/>
            <person name="Labutti K."/>
            <person name="Lindquist E."/>
            <person name="Lipzen A."/>
            <person name="Khouja H.-R."/>
            <person name="Murat C."/>
            <person name="Ohm R."/>
            <person name="Olson A."/>
            <person name="Spatafora J."/>
            <person name="Veneault-Fourrey C."/>
            <person name="Henrissat B."/>
            <person name="Grigoriev I."/>
            <person name="Martin F."/>
            <person name="Perotto S."/>
        </authorList>
    </citation>
    <scope>NUCLEOTIDE SEQUENCE [LARGE SCALE GENOMIC DNA]</scope>
    <source>
        <strain evidence="2 3">E</strain>
    </source>
</reference>
<dbReference type="AlphaFoldDB" id="A0A2J6SXC8"/>
<dbReference type="InterPro" id="IPR011990">
    <property type="entry name" value="TPR-like_helical_dom_sf"/>
</dbReference>
<evidence type="ECO:0000256" key="1">
    <source>
        <dbReference type="SAM" id="MobiDB-lite"/>
    </source>
</evidence>
<protein>
    <submittedName>
        <fullName evidence="2">Uncharacterized protein</fullName>
    </submittedName>
</protein>